<evidence type="ECO:0000256" key="1">
    <source>
        <dbReference type="SAM" id="MobiDB-lite"/>
    </source>
</evidence>
<feature type="compositionally biased region" description="Polar residues" evidence="1">
    <location>
        <begin position="32"/>
        <end position="50"/>
    </location>
</feature>
<gene>
    <name evidence="2" type="ORF">SAMN05192589_101453</name>
</gene>
<organism evidence="2 3">
    <name type="scientific">Paracidovorax valerianellae</name>
    <dbReference type="NCBI Taxonomy" id="187868"/>
    <lineage>
        <taxon>Bacteria</taxon>
        <taxon>Pseudomonadati</taxon>
        <taxon>Pseudomonadota</taxon>
        <taxon>Betaproteobacteria</taxon>
        <taxon>Burkholderiales</taxon>
        <taxon>Comamonadaceae</taxon>
        <taxon>Paracidovorax</taxon>
    </lineage>
</organism>
<sequence length="50" mass="5659">MHNNNVQKNQFTQRRRAFLPMEGAINSVLDASATSDANGFTKPQPQKNER</sequence>
<reference evidence="2 3" key="1">
    <citation type="submission" date="2016-10" db="EMBL/GenBank/DDBJ databases">
        <authorList>
            <person name="de Groot N.N."/>
        </authorList>
    </citation>
    <scope>NUCLEOTIDE SEQUENCE [LARGE SCALE GENOMIC DNA]</scope>
    <source>
        <strain evidence="2 3">DSM 16619</strain>
    </source>
</reference>
<dbReference type="EMBL" id="FMZC01000001">
    <property type="protein sequence ID" value="SDC20653.1"/>
    <property type="molecule type" value="Genomic_DNA"/>
</dbReference>
<name>A0A1G6JPM2_9BURK</name>
<dbReference type="AlphaFoldDB" id="A0A1G6JPM2"/>
<dbReference type="Proteomes" id="UP000198781">
    <property type="component" value="Unassembled WGS sequence"/>
</dbReference>
<dbReference type="RefSeq" id="WP_175537631.1">
    <property type="nucleotide sequence ID" value="NZ_FMZC01000001.1"/>
</dbReference>
<evidence type="ECO:0000313" key="2">
    <source>
        <dbReference type="EMBL" id="SDC20653.1"/>
    </source>
</evidence>
<evidence type="ECO:0000313" key="3">
    <source>
        <dbReference type="Proteomes" id="UP000198781"/>
    </source>
</evidence>
<feature type="region of interest" description="Disordered" evidence="1">
    <location>
        <begin position="29"/>
        <end position="50"/>
    </location>
</feature>
<proteinExistence type="predicted"/>
<keyword evidence="3" id="KW-1185">Reference proteome</keyword>
<accession>A0A1G6JPM2</accession>
<protein>
    <submittedName>
        <fullName evidence="2">Uncharacterized protein</fullName>
    </submittedName>
</protein>